<dbReference type="InterPro" id="IPR018705">
    <property type="entry name" value="DUF2134_membrane"/>
</dbReference>
<dbReference type="EMBL" id="AAKL01000027">
    <property type="protein sequence ID" value="EAP72590.1"/>
    <property type="molecule type" value="Genomic_DNA"/>
</dbReference>
<organism evidence="4 5">
    <name type="scientific">Ralstonia solanacearum (strain UW551)</name>
    <dbReference type="NCBI Taxonomy" id="342110"/>
    <lineage>
        <taxon>Bacteria</taxon>
        <taxon>Pseudomonadati</taxon>
        <taxon>Pseudomonadota</taxon>
        <taxon>Betaproteobacteria</taxon>
        <taxon>Burkholderiales</taxon>
        <taxon>Burkholderiaceae</taxon>
        <taxon>Ralstonia</taxon>
        <taxon>Ralstonia solanacearum species complex</taxon>
    </lineage>
</organism>
<keyword evidence="2" id="KW-0472">Membrane</keyword>
<sequence>MTRRAFCCPPSATAPTPARPCRCAVNRRRWPTSAISTPSAGRCPVCRRARANAARRPPRPPARRRANRRSLATTVTRSIASSTRTSRLRRTARGVVSVLTAVFVATVGLTLLVSVDIGNVFFTQRALQRAADMAAMAAAQRLDIPTQAAQQSVAQNGLTITPTVVLGVWNATNTAAAPTYFCASGNVGCSGTVNAAQVTLTQNVPYFFSVGQRSLTATAIAKNTAIVSFSLGSGLASVNGGLLNQMLGALLGNSNPLSLDLVSYQGLANTTIRVSDLMAALNVGTVQQLVSSQVSLSQLVSAVVSAGGQNGLTGVSVGTVLAPNTLVIGPLLRSTLINVGNSTGTPGVLQFLAQAGNDQSVLNAQLNVLDLVTTAAQIANNQNAVAISTGLTLPGLLGTTLNLKIIQPPVIAIGPPGKDASGNWMTQASAGQVRLGLNVSASVLGLATINVPIGVVVAGANAHAVDAYCPVPRANLSADLAGAISPVSACIAAGADSVASGTLNCGSASAAPLLSVLGIPVASIYSNPPASSSVSFGSNTPYSGLQIAVGQTQRVTATSGFFSSLLSSNSNLKVTVLGLLPVSLSAIGAELSTVGSILDSLLTPALELLGVQLGYADIKVLSVNCDAVELVF</sequence>
<evidence type="ECO:0000256" key="1">
    <source>
        <dbReference type="SAM" id="MobiDB-lite"/>
    </source>
</evidence>
<proteinExistence type="predicted"/>
<feature type="region of interest" description="Disordered" evidence="1">
    <location>
        <begin position="50"/>
        <end position="73"/>
    </location>
</feature>
<evidence type="ECO:0000313" key="4">
    <source>
        <dbReference type="EMBL" id="EAP72590.1"/>
    </source>
</evidence>
<evidence type="ECO:0000313" key="5">
    <source>
        <dbReference type="Proteomes" id="UP000005933"/>
    </source>
</evidence>
<feature type="compositionally biased region" description="Basic residues" evidence="1">
    <location>
        <begin position="56"/>
        <end position="68"/>
    </location>
</feature>
<reference evidence="4 5" key="1">
    <citation type="journal article" date="2006" name="Mol. Plant Microbe Interact.">
        <title>Identification of open reading frames unique to a select agent: Ralstonia solanacearum race 3 biovar 2.</title>
        <authorList>
            <person name="Gabriel D.W."/>
            <person name="Allen C."/>
            <person name="Schell M."/>
            <person name="Denny T.P."/>
            <person name="Greenberg J.T."/>
            <person name="Duan Y.P."/>
            <person name="Flores-Cruz Z."/>
            <person name="Huang Q."/>
            <person name="Clifford J.M."/>
            <person name="Presting G."/>
            <person name="Gonzalez E.T."/>
            <person name="Reddy J."/>
            <person name="Elphinstone J."/>
            <person name="Swanson J."/>
            <person name="Yao J."/>
            <person name="Mulholland V."/>
            <person name="Liu L."/>
            <person name="Farmerie W."/>
            <person name="Patnaikuni M."/>
            <person name="Balogh B."/>
            <person name="Norman D."/>
            <person name="Alvarez A."/>
            <person name="Castillo J.A."/>
            <person name="Jones J."/>
            <person name="Saddler G."/>
            <person name="Walunas T."/>
            <person name="Zhukov A."/>
            <person name="Mikhailova N."/>
        </authorList>
    </citation>
    <scope>NUCLEOTIDE SEQUENCE [LARGE SCALE GENOMIC DNA]</scope>
    <source>
        <strain evidence="4 5">UW551</strain>
    </source>
</reference>
<keyword evidence="2" id="KW-1133">Transmembrane helix</keyword>
<evidence type="ECO:0000259" key="3">
    <source>
        <dbReference type="Pfam" id="PF09977"/>
    </source>
</evidence>
<accession>A0AB33VEZ9</accession>
<comment type="caution">
    <text evidence="4">The sequence shown here is derived from an EMBL/GenBank/DDBJ whole genome shotgun (WGS) entry which is preliminary data.</text>
</comment>
<dbReference type="Proteomes" id="UP000005933">
    <property type="component" value="Unassembled WGS sequence"/>
</dbReference>
<gene>
    <name evidence="4" type="ORF">RRSL_03171</name>
</gene>
<feature type="transmembrane region" description="Helical" evidence="2">
    <location>
        <begin position="94"/>
        <end position="115"/>
    </location>
</feature>
<evidence type="ECO:0000256" key="2">
    <source>
        <dbReference type="SAM" id="Phobius"/>
    </source>
</evidence>
<name>A0AB33VEZ9_RALSU</name>
<feature type="domain" description="DUF2134" evidence="3">
    <location>
        <begin position="137"/>
        <end position="221"/>
    </location>
</feature>
<keyword evidence="2 4" id="KW-0812">Transmembrane</keyword>
<dbReference type="AlphaFoldDB" id="A0AB33VEZ9"/>
<dbReference type="Pfam" id="PF09977">
    <property type="entry name" value="Tad_C"/>
    <property type="match status" value="1"/>
</dbReference>
<protein>
    <submittedName>
        <fullName evidence="4">Transmembrane protein, hypothetical</fullName>
    </submittedName>
</protein>